<feature type="compositionally biased region" description="Polar residues" evidence="1">
    <location>
        <begin position="113"/>
        <end position="135"/>
    </location>
</feature>
<dbReference type="PANTHER" id="PTHR14289">
    <property type="entry name" value="F-BOX ONLY PROTEIN 3"/>
    <property type="match status" value="1"/>
</dbReference>
<dbReference type="PANTHER" id="PTHR14289:SF16">
    <property type="entry name" value="POLYMERASE DELTA-INTERACTING PROTEIN 2"/>
    <property type="match status" value="1"/>
</dbReference>
<feature type="compositionally biased region" description="Low complexity" evidence="1">
    <location>
        <begin position="89"/>
        <end position="102"/>
    </location>
</feature>
<dbReference type="GO" id="GO:0003677">
    <property type="term" value="F:DNA binding"/>
    <property type="evidence" value="ECO:0007669"/>
    <property type="project" value="InterPro"/>
</dbReference>
<dbReference type="GO" id="GO:0042645">
    <property type="term" value="C:mitochondrial nucleoid"/>
    <property type="evidence" value="ECO:0007669"/>
    <property type="project" value="TreeGrafter"/>
</dbReference>
<protein>
    <submittedName>
        <fullName evidence="2">Uncharacterized protein LOC108039753</fullName>
    </submittedName>
</protein>
<dbReference type="GO" id="GO:0005634">
    <property type="term" value="C:nucleus"/>
    <property type="evidence" value="ECO:0007669"/>
    <property type="project" value="TreeGrafter"/>
</dbReference>
<feature type="non-terminal residue" evidence="2">
    <location>
        <position position="154"/>
    </location>
</feature>
<gene>
    <name evidence="2" type="primary">LOC108039753</name>
</gene>
<evidence type="ECO:0000313" key="2">
    <source>
        <dbReference type="RefSeq" id="XP_016972328.1"/>
    </source>
</evidence>
<name>A0A6P4EAZ5_DRORH</name>
<dbReference type="AlphaFoldDB" id="A0A6P4EAZ5"/>
<dbReference type="GO" id="GO:0070987">
    <property type="term" value="P:error-free translesion synthesis"/>
    <property type="evidence" value="ECO:0007669"/>
    <property type="project" value="TreeGrafter"/>
</dbReference>
<reference evidence="2" key="1">
    <citation type="submission" date="2025-08" db="UniProtKB">
        <authorList>
            <consortium name="RefSeq"/>
        </authorList>
    </citation>
    <scope>IDENTIFICATION</scope>
</reference>
<feature type="compositionally biased region" description="Polar residues" evidence="1">
    <location>
        <begin position="144"/>
        <end position="154"/>
    </location>
</feature>
<dbReference type="SUPFAM" id="SSF141255">
    <property type="entry name" value="YccV-like"/>
    <property type="match status" value="1"/>
</dbReference>
<accession>A0A6P4EAZ5</accession>
<organism evidence="2">
    <name type="scientific">Drosophila rhopaloa</name>
    <name type="common">Fruit fly</name>
    <dbReference type="NCBI Taxonomy" id="1041015"/>
    <lineage>
        <taxon>Eukaryota</taxon>
        <taxon>Metazoa</taxon>
        <taxon>Ecdysozoa</taxon>
        <taxon>Arthropoda</taxon>
        <taxon>Hexapoda</taxon>
        <taxon>Insecta</taxon>
        <taxon>Pterygota</taxon>
        <taxon>Neoptera</taxon>
        <taxon>Endopterygota</taxon>
        <taxon>Diptera</taxon>
        <taxon>Brachycera</taxon>
        <taxon>Muscomorpha</taxon>
        <taxon>Ephydroidea</taxon>
        <taxon>Drosophilidae</taxon>
        <taxon>Drosophila</taxon>
        <taxon>Sophophora</taxon>
    </lineage>
</organism>
<evidence type="ECO:0000256" key="1">
    <source>
        <dbReference type="SAM" id="MobiDB-lite"/>
    </source>
</evidence>
<dbReference type="OrthoDB" id="5913487at2759"/>
<feature type="region of interest" description="Disordered" evidence="1">
    <location>
        <begin position="84"/>
        <end position="154"/>
    </location>
</feature>
<proteinExistence type="predicted"/>
<dbReference type="InterPro" id="IPR036623">
    <property type="entry name" value="Hemimethylated_DNA-bd_sf"/>
</dbReference>
<sequence>MGLLVQVFKWDQRWRVLHRVDILLRRGIKKQAVYPTKLAEVGRLIEARDDRYETGQLFLHRIFGYRGVILFPWTARVYDRDLHNPSKISATSTTTASPTQQQRTKESSLRVKANTSSPPTAATVQSGETPTSAAFQTDAPGEAESTTNVGTATQ</sequence>
<dbReference type="RefSeq" id="XP_016972328.1">
    <property type="nucleotide sequence ID" value="XM_017116839.1"/>
</dbReference>